<name>A0AAU7QH95_9GAMM</name>
<feature type="domain" description="Pseudouridine synthase RsuA/RluA-like" evidence="1">
    <location>
        <begin position="96"/>
        <end position="243"/>
    </location>
</feature>
<dbReference type="AlphaFoldDB" id="A0AAU7QH95"/>
<dbReference type="Gene3D" id="3.30.2350.10">
    <property type="entry name" value="Pseudouridine synthase"/>
    <property type="match status" value="1"/>
</dbReference>
<dbReference type="PANTHER" id="PTHR21600">
    <property type="entry name" value="MITOCHONDRIAL RNA PSEUDOURIDINE SYNTHASE"/>
    <property type="match status" value="1"/>
</dbReference>
<reference evidence="2" key="1">
    <citation type="submission" date="2024-06" db="EMBL/GenBank/DDBJ databases">
        <authorList>
            <person name="Sun Y."/>
        </authorList>
    </citation>
    <scope>NUCLEOTIDE SEQUENCE</scope>
    <source>
        <strain evidence="2">IGA1.0</strain>
    </source>
</reference>
<dbReference type="Pfam" id="PF00849">
    <property type="entry name" value="PseudoU_synth_2"/>
    <property type="match status" value="1"/>
</dbReference>
<gene>
    <name evidence="2" type="ORF">ABNK63_10105</name>
</gene>
<evidence type="ECO:0000259" key="1">
    <source>
        <dbReference type="Pfam" id="PF00849"/>
    </source>
</evidence>
<dbReference type="GO" id="GO:0000455">
    <property type="term" value="P:enzyme-directed rRNA pseudouridine synthesis"/>
    <property type="evidence" value="ECO:0007669"/>
    <property type="project" value="TreeGrafter"/>
</dbReference>
<accession>A0AAU7QH95</accession>
<dbReference type="SUPFAM" id="SSF55120">
    <property type="entry name" value="Pseudouridine synthase"/>
    <property type="match status" value="1"/>
</dbReference>
<dbReference type="GO" id="GO:0140098">
    <property type="term" value="F:catalytic activity, acting on RNA"/>
    <property type="evidence" value="ECO:0007669"/>
    <property type="project" value="UniProtKB-ARBA"/>
</dbReference>
<dbReference type="PANTHER" id="PTHR21600:SF84">
    <property type="entry name" value="PSEUDOURIDINE SYNTHASE RSUA_RLUA-LIKE DOMAIN-CONTAINING PROTEIN"/>
    <property type="match status" value="1"/>
</dbReference>
<dbReference type="InterPro" id="IPR050188">
    <property type="entry name" value="RluA_PseudoU_synthase"/>
</dbReference>
<dbReference type="PROSITE" id="PS01129">
    <property type="entry name" value="PSI_RLU"/>
    <property type="match status" value="1"/>
</dbReference>
<dbReference type="GO" id="GO:0003723">
    <property type="term" value="F:RNA binding"/>
    <property type="evidence" value="ECO:0007669"/>
    <property type="project" value="InterPro"/>
</dbReference>
<dbReference type="RefSeq" id="WP_007805865.1">
    <property type="nucleotide sequence ID" value="NZ_CP157948.1"/>
</dbReference>
<protein>
    <submittedName>
        <fullName evidence="2">Pseudouridine synthase</fullName>
    </submittedName>
</protein>
<dbReference type="InterPro" id="IPR006224">
    <property type="entry name" value="PsdUridine_synth_RluA-like_CS"/>
</dbReference>
<proteinExistence type="predicted"/>
<dbReference type="InterPro" id="IPR020103">
    <property type="entry name" value="PsdUridine_synth_cat_dom_sf"/>
</dbReference>
<dbReference type="InterPro" id="IPR006145">
    <property type="entry name" value="PsdUridine_synth_RsuA/RluA"/>
</dbReference>
<sequence>MKSPTPSFTRDARASTVHLPQGHWATVLDALCAHFATISRAQWLDRIERGRVLDVQGGAITAQTPYRVGLRIHYYREVADEPVIPFGETVLHVDEHLVVADKPHFLPVTPAGGFVEQTLLRRLIRRLDNPALVPLHRIDRLTAGLVLFSANPASRAAYQALFRERRIDKRYEALAPALPELAFPHLRRSRIVAGEPFFRMREAAGEANSETRIEVIERGAGDWRYALFPRTGRKHQLRLHMAALGAPISGDPLYPALAGPAADEHLRPLQLLAKELAFVDPLSGQPRHFASALALQAGGACGPAVWRHR</sequence>
<dbReference type="EMBL" id="CP157948">
    <property type="protein sequence ID" value="XBS88759.1"/>
    <property type="molecule type" value="Genomic_DNA"/>
</dbReference>
<evidence type="ECO:0000313" key="2">
    <source>
        <dbReference type="EMBL" id="XBS88759.1"/>
    </source>
</evidence>
<dbReference type="GO" id="GO:0009982">
    <property type="term" value="F:pseudouridine synthase activity"/>
    <property type="evidence" value="ECO:0007669"/>
    <property type="project" value="InterPro"/>
</dbReference>
<organism evidence="2">
    <name type="scientific">Rhodanobacter sp. IGA1.0</name>
    <dbReference type="NCBI Taxonomy" id="3158582"/>
    <lineage>
        <taxon>Bacteria</taxon>
        <taxon>Pseudomonadati</taxon>
        <taxon>Pseudomonadota</taxon>
        <taxon>Gammaproteobacteria</taxon>
        <taxon>Lysobacterales</taxon>
        <taxon>Rhodanobacteraceae</taxon>
        <taxon>Rhodanobacter</taxon>
    </lineage>
</organism>